<dbReference type="PANTHER" id="PTHR33515">
    <property type="entry name" value="RIBOSOME-BINDING FACTOR A, CHLOROPLASTIC-RELATED"/>
    <property type="match status" value="1"/>
</dbReference>
<sequence length="118" mass="13760">MSHRSKKVASLLQEVISEIIMYELNNPVFKQLITLTEVRIGDDLKKAIVYFTVYEGDTEEVEKALNKAKGYIKKLLGEKITLKFLPDIEFRKDDRLEKEKKLDKLFAKISQKAKIKNE</sequence>
<evidence type="ECO:0000313" key="3">
    <source>
        <dbReference type="EMBL" id="MDF2953269.1"/>
    </source>
</evidence>
<comment type="function">
    <text evidence="2">One of several proteins that assist in the late maturation steps of the functional core of the 30S ribosomal subunit. Associates with free 30S ribosomal subunits (but not with 30S subunits that are part of 70S ribosomes or polysomes). Required for efficient processing of 16S rRNA. May interact with the 5'-terminal helix region of 16S rRNA.</text>
</comment>
<accession>A0AAE3P5J3</accession>
<reference evidence="3" key="1">
    <citation type="submission" date="2022-11" db="EMBL/GenBank/DDBJ databases">
        <title>Candidatus Alkanophaga archaea from heated hydrothermal vent sediment oxidize petroleum alkanes.</title>
        <authorList>
            <person name="Zehnle H."/>
            <person name="Laso-Perez R."/>
            <person name="Lipp J."/>
            <person name="Teske A."/>
            <person name="Wegener G."/>
        </authorList>
    </citation>
    <scope>NUCLEOTIDE SEQUENCE</scope>
    <source>
        <strain evidence="3">MCA70</strain>
    </source>
</reference>
<dbReference type="Pfam" id="PF02033">
    <property type="entry name" value="RBFA"/>
    <property type="match status" value="1"/>
</dbReference>
<keyword evidence="2" id="KW-0963">Cytoplasm</keyword>
<comment type="subcellular location">
    <subcellularLocation>
        <location evidence="2">Cytoplasm</location>
    </subcellularLocation>
</comment>
<dbReference type="InterPro" id="IPR015946">
    <property type="entry name" value="KH_dom-like_a/b"/>
</dbReference>
<dbReference type="EMBL" id="JAPHEG010000002">
    <property type="protein sequence ID" value="MDF2953269.1"/>
    <property type="molecule type" value="Genomic_DNA"/>
</dbReference>
<dbReference type="AlphaFoldDB" id="A0AAE3P5J3"/>
<dbReference type="InterPro" id="IPR023799">
    <property type="entry name" value="RbfA_dom_sf"/>
</dbReference>
<protein>
    <recommendedName>
        <fullName evidence="2">Ribosome-binding factor A</fullName>
    </recommendedName>
</protein>
<dbReference type="HAMAP" id="MF_00003">
    <property type="entry name" value="RbfA"/>
    <property type="match status" value="1"/>
</dbReference>
<proteinExistence type="inferred from homology"/>
<evidence type="ECO:0000256" key="1">
    <source>
        <dbReference type="ARBA" id="ARBA00022517"/>
    </source>
</evidence>
<evidence type="ECO:0000256" key="2">
    <source>
        <dbReference type="HAMAP-Rule" id="MF_00003"/>
    </source>
</evidence>
<keyword evidence="1 2" id="KW-0690">Ribosome biogenesis</keyword>
<dbReference type="GO" id="GO:0043024">
    <property type="term" value="F:ribosomal small subunit binding"/>
    <property type="evidence" value="ECO:0007669"/>
    <property type="project" value="TreeGrafter"/>
</dbReference>
<dbReference type="Proteomes" id="UP001144110">
    <property type="component" value="Unassembled WGS sequence"/>
</dbReference>
<dbReference type="InterPro" id="IPR000238">
    <property type="entry name" value="RbfA"/>
</dbReference>
<dbReference type="GO" id="GO:0030490">
    <property type="term" value="P:maturation of SSU-rRNA"/>
    <property type="evidence" value="ECO:0007669"/>
    <property type="project" value="UniProtKB-UniRule"/>
</dbReference>
<name>A0AAE3P5J3_9BACT</name>
<dbReference type="Gene3D" id="3.30.300.20">
    <property type="match status" value="1"/>
</dbReference>
<dbReference type="NCBIfam" id="TIGR00082">
    <property type="entry name" value="rbfA"/>
    <property type="match status" value="1"/>
</dbReference>
<comment type="similarity">
    <text evidence="2">Belongs to the RbfA family.</text>
</comment>
<dbReference type="GO" id="GO:0005829">
    <property type="term" value="C:cytosol"/>
    <property type="evidence" value="ECO:0007669"/>
    <property type="project" value="TreeGrafter"/>
</dbReference>
<evidence type="ECO:0000313" key="4">
    <source>
        <dbReference type="Proteomes" id="UP001144110"/>
    </source>
</evidence>
<organism evidence="3 4">
    <name type="scientific">Candidatus Thermodesulfobacterium syntrophicum</name>
    <dbReference type="NCBI Taxonomy" id="3060442"/>
    <lineage>
        <taxon>Bacteria</taxon>
        <taxon>Pseudomonadati</taxon>
        <taxon>Thermodesulfobacteriota</taxon>
        <taxon>Thermodesulfobacteria</taxon>
        <taxon>Thermodesulfobacteriales</taxon>
        <taxon>Thermodesulfobacteriaceae</taxon>
        <taxon>Thermodesulfobacterium</taxon>
    </lineage>
</organism>
<gene>
    <name evidence="2" type="primary">rbfA</name>
    <name evidence="3" type="ORF">OD816_000514</name>
</gene>
<comment type="subunit">
    <text evidence="2">Monomer. Binds 30S ribosomal subunits, but not 50S ribosomal subunits or 70S ribosomes.</text>
</comment>
<dbReference type="SUPFAM" id="SSF89919">
    <property type="entry name" value="Ribosome-binding factor A, RbfA"/>
    <property type="match status" value="1"/>
</dbReference>
<dbReference type="PANTHER" id="PTHR33515:SF1">
    <property type="entry name" value="RIBOSOME-BINDING FACTOR A, CHLOROPLASTIC-RELATED"/>
    <property type="match status" value="1"/>
</dbReference>
<comment type="caution">
    <text evidence="3">The sequence shown here is derived from an EMBL/GenBank/DDBJ whole genome shotgun (WGS) entry which is preliminary data.</text>
</comment>